<evidence type="ECO:0000256" key="3">
    <source>
        <dbReference type="ARBA" id="ARBA00011750"/>
    </source>
</evidence>
<dbReference type="InterPro" id="IPR051602">
    <property type="entry name" value="ACC_Biotin_Carboxylase"/>
</dbReference>
<dbReference type="GO" id="GO:0004075">
    <property type="term" value="F:biotin carboxylase activity"/>
    <property type="evidence" value="ECO:0007669"/>
    <property type="project" value="UniProtKB-EC"/>
</dbReference>
<dbReference type="Pfam" id="PF02786">
    <property type="entry name" value="CPSase_L_D2"/>
    <property type="match status" value="1"/>
</dbReference>
<keyword evidence="13" id="KW-0276">Fatty acid metabolism</keyword>
<comment type="catalytic activity">
    <reaction evidence="11 13">
        <text>N(6)-biotinyl-L-lysyl-[protein] + hydrogencarbonate + ATP = N(6)-carboxybiotinyl-L-lysyl-[protein] + ADP + phosphate + H(+)</text>
        <dbReference type="Rhea" id="RHEA:13501"/>
        <dbReference type="Rhea" id="RHEA-COMP:10505"/>
        <dbReference type="Rhea" id="RHEA-COMP:10506"/>
        <dbReference type="ChEBI" id="CHEBI:15378"/>
        <dbReference type="ChEBI" id="CHEBI:17544"/>
        <dbReference type="ChEBI" id="CHEBI:30616"/>
        <dbReference type="ChEBI" id="CHEBI:43474"/>
        <dbReference type="ChEBI" id="CHEBI:83144"/>
        <dbReference type="ChEBI" id="CHEBI:83145"/>
        <dbReference type="ChEBI" id="CHEBI:456216"/>
        <dbReference type="EC" id="6.3.4.14"/>
    </reaction>
</comment>
<dbReference type="PROSITE" id="PS00866">
    <property type="entry name" value="CPSASE_1"/>
    <property type="match status" value="1"/>
</dbReference>
<keyword evidence="6" id="KW-0479">Metal-binding</keyword>
<dbReference type="PROSITE" id="PS50975">
    <property type="entry name" value="ATP_GRASP"/>
    <property type="match status" value="1"/>
</dbReference>
<dbReference type="InterPro" id="IPR005481">
    <property type="entry name" value="BC-like_N"/>
</dbReference>
<dbReference type="InterPro" id="IPR005479">
    <property type="entry name" value="CPAse_ATP-bd"/>
</dbReference>
<evidence type="ECO:0000256" key="11">
    <source>
        <dbReference type="ARBA" id="ARBA00048600"/>
    </source>
</evidence>
<dbReference type="InterPro" id="IPR005482">
    <property type="entry name" value="Biotin_COase_C"/>
</dbReference>
<dbReference type="FunFam" id="3.40.50.20:FF:000010">
    <property type="entry name" value="Propionyl-CoA carboxylase subunit alpha"/>
    <property type="match status" value="1"/>
</dbReference>
<dbReference type="GO" id="GO:0046872">
    <property type="term" value="F:metal ion binding"/>
    <property type="evidence" value="ECO:0007669"/>
    <property type="project" value="UniProtKB-KW"/>
</dbReference>
<dbReference type="SUPFAM" id="SSF51246">
    <property type="entry name" value="Rudiment single hybrid motif"/>
    <property type="match status" value="1"/>
</dbReference>
<dbReference type="FunFam" id="3.30.1490.20:FF:000018">
    <property type="entry name" value="Biotin carboxylase"/>
    <property type="match status" value="1"/>
</dbReference>
<comment type="function">
    <text evidence="1 13">This protein is a component of the acetyl coenzyme A carboxylase complex; first, biotin carboxylase catalyzes the carboxylation of the carrier protein and then the transcarboxylase transfers the carboxyl group to form malonyl-CoA.</text>
</comment>
<keyword evidence="9" id="KW-0460">Magnesium</keyword>
<evidence type="ECO:0000256" key="2">
    <source>
        <dbReference type="ARBA" id="ARBA00004956"/>
    </source>
</evidence>
<dbReference type="PANTHER" id="PTHR48095">
    <property type="entry name" value="PYRUVATE CARBOXYLASE SUBUNIT A"/>
    <property type="match status" value="1"/>
</dbReference>
<sequence length="451" mass="50254">MKILIANRGEIAVRIIRAAHEMNIETVAVYAKAEEDALHVKLADEAYCIGEKHSSESYLNMENILMSAVHSGANLVHPGYGFLSENPTFRKLLRECSIGFIGPSEETMLQMGDKSMAKSLAKKAEVPVVPGSEGEVHSLEEAKTTAETIGYPLLIKASSGGGGKGIRIVEKEEELKSAYLGAKKEALANFGEDGVYMERYLKNPRHIEFQILRDQHGNTIHLFERDCSLQRRKQKVLEEAPSPKLSETLRKKMGEAAVRLAEASDYLGAGTIEFLVDREENFYFMEMNTRIQVEHPVTEMITGVDLIKEQIRIALGHPLSVSQEELKLTGHAIECRINAEDPDNGFMPSPGLISFLHFPSGKDIRVDSGCYQGLRILPYYDAMVAKLIVHGKNREEAILKMQSALYELSIEGIVTNQSYQEDLLRESFFQSGEYHTLSLDSFQRGTVDGAV</sequence>
<gene>
    <name evidence="16" type="ORF">SAMN05421804_104280</name>
</gene>
<evidence type="ECO:0000256" key="10">
    <source>
        <dbReference type="ARBA" id="ARBA00023267"/>
    </source>
</evidence>
<dbReference type="SUPFAM" id="SSF52440">
    <property type="entry name" value="PreATP-grasp domain"/>
    <property type="match status" value="1"/>
</dbReference>
<feature type="domain" description="Biotin carboxylation" evidence="15">
    <location>
        <begin position="1"/>
        <end position="444"/>
    </location>
</feature>
<dbReference type="PANTHER" id="PTHR48095:SF2">
    <property type="entry name" value="BIOTIN CARBOXYLASE, CHLOROPLASTIC"/>
    <property type="match status" value="1"/>
</dbReference>
<dbReference type="InterPro" id="IPR004549">
    <property type="entry name" value="Acetyl_CoA_COase_biotin_COase"/>
</dbReference>
<dbReference type="SUPFAM" id="SSF56059">
    <property type="entry name" value="Glutathione synthetase ATP-binding domain-like"/>
    <property type="match status" value="1"/>
</dbReference>
<dbReference type="Pfam" id="PF02785">
    <property type="entry name" value="Biotin_carb_C"/>
    <property type="match status" value="1"/>
</dbReference>
<organism evidence="16 17">
    <name type="scientific">Proteiniclasticum ruminis</name>
    <dbReference type="NCBI Taxonomy" id="398199"/>
    <lineage>
        <taxon>Bacteria</taxon>
        <taxon>Bacillati</taxon>
        <taxon>Bacillota</taxon>
        <taxon>Clostridia</taxon>
        <taxon>Eubacteriales</taxon>
        <taxon>Clostridiaceae</taxon>
        <taxon>Proteiniclasticum</taxon>
    </lineage>
</organism>
<dbReference type="FunFam" id="3.30.470.20:FF:000028">
    <property type="entry name" value="Methylcrotonoyl-CoA carboxylase subunit alpha, mitochondrial"/>
    <property type="match status" value="1"/>
</dbReference>
<evidence type="ECO:0000256" key="12">
    <source>
        <dbReference type="PROSITE-ProRule" id="PRU00409"/>
    </source>
</evidence>
<dbReference type="UniPathway" id="UPA00655">
    <property type="reaction ID" value="UER00711"/>
</dbReference>
<dbReference type="NCBIfam" id="NF006367">
    <property type="entry name" value="PRK08591.1"/>
    <property type="match status" value="1"/>
</dbReference>
<evidence type="ECO:0000313" key="17">
    <source>
        <dbReference type="Proteomes" id="UP000183255"/>
    </source>
</evidence>
<dbReference type="AlphaFoldDB" id="A0A1G8NR44"/>
<feature type="domain" description="ATP-grasp" evidence="14">
    <location>
        <begin position="118"/>
        <end position="315"/>
    </location>
</feature>
<evidence type="ECO:0000256" key="7">
    <source>
        <dbReference type="ARBA" id="ARBA00022741"/>
    </source>
</evidence>
<dbReference type="EC" id="6.3.4.14" evidence="4 13"/>
<dbReference type="Pfam" id="PF00289">
    <property type="entry name" value="Biotin_carb_N"/>
    <property type="match status" value="1"/>
</dbReference>
<evidence type="ECO:0000256" key="6">
    <source>
        <dbReference type="ARBA" id="ARBA00022723"/>
    </source>
</evidence>
<dbReference type="GO" id="GO:2001295">
    <property type="term" value="P:malonyl-CoA biosynthetic process"/>
    <property type="evidence" value="ECO:0007669"/>
    <property type="project" value="UniProtKB-UniPathway"/>
</dbReference>
<keyword evidence="10 13" id="KW-0092">Biotin</keyword>
<dbReference type="GO" id="GO:0006633">
    <property type="term" value="P:fatty acid biosynthetic process"/>
    <property type="evidence" value="ECO:0007669"/>
    <property type="project" value="UniProtKB-KW"/>
</dbReference>
<dbReference type="Gene3D" id="3.30.470.20">
    <property type="entry name" value="ATP-grasp fold, B domain"/>
    <property type="match status" value="1"/>
</dbReference>
<keyword evidence="13" id="KW-0444">Lipid biosynthesis</keyword>
<dbReference type="RefSeq" id="WP_423219167.1">
    <property type="nucleotide sequence ID" value="NZ_FNDZ01000004.1"/>
</dbReference>
<keyword evidence="7 12" id="KW-0547">Nucleotide-binding</keyword>
<dbReference type="PROSITE" id="PS00867">
    <property type="entry name" value="CPSASE_2"/>
    <property type="match status" value="1"/>
</dbReference>
<keyword evidence="5 13" id="KW-0436">Ligase</keyword>
<protein>
    <recommendedName>
        <fullName evidence="4 13">Biotin carboxylase</fullName>
        <ecNumber evidence="4 13">6.3.4.14</ecNumber>
    </recommendedName>
    <alternativeName>
        <fullName evidence="13">Acetyl-coenzyme A carboxylase biotin carboxylase subunit A</fullName>
    </alternativeName>
</protein>
<dbReference type="InterPro" id="IPR011764">
    <property type="entry name" value="Biotin_carboxylation_dom"/>
</dbReference>
<dbReference type="InterPro" id="IPR011761">
    <property type="entry name" value="ATP-grasp"/>
</dbReference>
<proteinExistence type="predicted"/>
<keyword evidence="13" id="KW-0443">Lipid metabolism</keyword>
<dbReference type="GO" id="GO:0005524">
    <property type="term" value="F:ATP binding"/>
    <property type="evidence" value="ECO:0007669"/>
    <property type="project" value="UniProtKB-UniRule"/>
</dbReference>
<evidence type="ECO:0000313" key="16">
    <source>
        <dbReference type="EMBL" id="SDI82729.1"/>
    </source>
</evidence>
<keyword evidence="8 12" id="KW-0067">ATP-binding</keyword>
<evidence type="ECO:0000259" key="15">
    <source>
        <dbReference type="PROSITE" id="PS50979"/>
    </source>
</evidence>
<evidence type="ECO:0000256" key="8">
    <source>
        <dbReference type="ARBA" id="ARBA00022840"/>
    </source>
</evidence>
<comment type="subunit">
    <text evidence="3 13">Acetyl-CoA carboxylase is a heterohexamer of biotin carboxyl carrier protein, biotin carboxylase and the two subunits of carboxyl transferase in a 2:2 complex.</text>
</comment>
<evidence type="ECO:0000256" key="4">
    <source>
        <dbReference type="ARBA" id="ARBA00013263"/>
    </source>
</evidence>
<evidence type="ECO:0000259" key="14">
    <source>
        <dbReference type="PROSITE" id="PS50975"/>
    </source>
</evidence>
<dbReference type="SMART" id="SM00878">
    <property type="entry name" value="Biotin_carb_C"/>
    <property type="match status" value="1"/>
</dbReference>
<dbReference type="InterPro" id="IPR011054">
    <property type="entry name" value="Rudment_hybrid_motif"/>
</dbReference>
<dbReference type="EMBL" id="FNDZ01000004">
    <property type="protein sequence ID" value="SDI82729.1"/>
    <property type="molecule type" value="Genomic_DNA"/>
</dbReference>
<dbReference type="Proteomes" id="UP000183255">
    <property type="component" value="Unassembled WGS sequence"/>
</dbReference>
<dbReference type="NCBIfam" id="TIGR00514">
    <property type="entry name" value="accC"/>
    <property type="match status" value="1"/>
</dbReference>
<name>A0A1G8NR44_9CLOT</name>
<evidence type="ECO:0000256" key="1">
    <source>
        <dbReference type="ARBA" id="ARBA00003761"/>
    </source>
</evidence>
<dbReference type="PROSITE" id="PS50979">
    <property type="entry name" value="BC"/>
    <property type="match status" value="1"/>
</dbReference>
<evidence type="ECO:0000256" key="13">
    <source>
        <dbReference type="RuleBase" id="RU365063"/>
    </source>
</evidence>
<keyword evidence="13" id="KW-0275">Fatty acid biosynthesis</keyword>
<dbReference type="InterPro" id="IPR016185">
    <property type="entry name" value="PreATP-grasp_dom_sf"/>
</dbReference>
<evidence type="ECO:0000256" key="9">
    <source>
        <dbReference type="ARBA" id="ARBA00022842"/>
    </source>
</evidence>
<accession>A0A1G8NR44</accession>
<comment type="pathway">
    <text evidence="2 13">Lipid metabolism; malonyl-CoA biosynthesis; malonyl-CoA from acetyl-CoA: step 1/1.</text>
</comment>
<evidence type="ECO:0000256" key="5">
    <source>
        <dbReference type="ARBA" id="ARBA00022598"/>
    </source>
</evidence>
<reference evidence="16 17" key="1">
    <citation type="submission" date="2016-10" db="EMBL/GenBank/DDBJ databases">
        <authorList>
            <person name="de Groot N.N."/>
        </authorList>
    </citation>
    <scope>NUCLEOTIDE SEQUENCE [LARGE SCALE GENOMIC DNA]</scope>
    <source>
        <strain evidence="16 17">CGMCC 1.5058</strain>
    </source>
</reference>